<evidence type="ECO:0000313" key="3">
    <source>
        <dbReference type="Proteomes" id="UP001054889"/>
    </source>
</evidence>
<reference evidence="2" key="2">
    <citation type="submission" date="2021-12" db="EMBL/GenBank/DDBJ databases">
        <title>Resequencing data analysis of finger millet.</title>
        <authorList>
            <person name="Hatakeyama M."/>
            <person name="Aluri S."/>
            <person name="Balachadran M.T."/>
            <person name="Sivarajan S.R."/>
            <person name="Poveda L."/>
            <person name="Shimizu-Inatsugi R."/>
            <person name="Schlapbach R."/>
            <person name="Sreeman S.M."/>
            <person name="Shimizu K.K."/>
        </authorList>
    </citation>
    <scope>NUCLEOTIDE SEQUENCE</scope>
</reference>
<protein>
    <submittedName>
        <fullName evidence="2">Uncharacterized protein</fullName>
    </submittedName>
</protein>
<evidence type="ECO:0000313" key="2">
    <source>
        <dbReference type="EMBL" id="GJN20099.1"/>
    </source>
</evidence>
<dbReference type="EMBL" id="BQKI01000074">
    <property type="protein sequence ID" value="GJN20099.1"/>
    <property type="molecule type" value="Genomic_DNA"/>
</dbReference>
<dbReference type="Proteomes" id="UP001054889">
    <property type="component" value="Unassembled WGS sequence"/>
</dbReference>
<name>A0AAV5E9P3_ELECO</name>
<reference evidence="2" key="1">
    <citation type="journal article" date="2018" name="DNA Res.">
        <title>Multiple hybrid de novo genome assembly of finger millet, an orphan allotetraploid crop.</title>
        <authorList>
            <person name="Hatakeyama M."/>
            <person name="Aluri S."/>
            <person name="Balachadran M.T."/>
            <person name="Sivarajan S.R."/>
            <person name="Patrignani A."/>
            <person name="Gruter S."/>
            <person name="Poveda L."/>
            <person name="Shimizu-Inatsugi R."/>
            <person name="Baeten J."/>
            <person name="Francoijs K.J."/>
            <person name="Nataraja K.N."/>
            <person name="Reddy Y.A.N."/>
            <person name="Phadnis S."/>
            <person name="Ravikumar R.L."/>
            <person name="Schlapbach R."/>
            <person name="Sreeman S.M."/>
            <person name="Shimizu K.K."/>
        </authorList>
    </citation>
    <scope>NUCLEOTIDE SEQUENCE</scope>
</reference>
<gene>
    <name evidence="2" type="primary">gb07427</name>
    <name evidence="2" type="ORF">PR202_gb07427</name>
</gene>
<dbReference type="AlphaFoldDB" id="A0AAV5E9P3"/>
<evidence type="ECO:0000256" key="1">
    <source>
        <dbReference type="SAM" id="MobiDB-lite"/>
    </source>
</evidence>
<proteinExistence type="predicted"/>
<feature type="region of interest" description="Disordered" evidence="1">
    <location>
        <begin position="49"/>
        <end position="79"/>
    </location>
</feature>
<keyword evidence="3" id="KW-1185">Reference proteome</keyword>
<comment type="caution">
    <text evidence="2">The sequence shown here is derived from an EMBL/GenBank/DDBJ whole genome shotgun (WGS) entry which is preliminary data.</text>
</comment>
<organism evidence="2 3">
    <name type="scientific">Eleusine coracana subsp. coracana</name>
    <dbReference type="NCBI Taxonomy" id="191504"/>
    <lineage>
        <taxon>Eukaryota</taxon>
        <taxon>Viridiplantae</taxon>
        <taxon>Streptophyta</taxon>
        <taxon>Embryophyta</taxon>
        <taxon>Tracheophyta</taxon>
        <taxon>Spermatophyta</taxon>
        <taxon>Magnoliopsida</taxon>
        <taxon>Liliopsida</taxon>
        <taxon>Poales</taxon>
        <taxon>Poaceae</taxon>
        <taxon>PACMAD clade</taxon>
        <taxon>Chloridoideae</taxon>
        <taxon>Cynodonteae</taxon>
        <taxon>Eleusininae</taxon>
        <taxon>Eleusine</taxon>
    </lineage>
</organism>
<accession>A0AAV5E9P3</accession>
<sequence length="79" mass="8356">MIANLYQEEQRFVVEANCNSGGGADSCRGGVAAAKTQAVLGRRTGAGQMRAGISPGMSLPPPPPQTNFLFYRSELRRGS</sequence>